<dbReference type="PIRSF" id="PIRSF006250">
    <property type="entry name" value="NadC_ModD"/>
    <property type="match status" value="1"/>
</dbReference>
<evidence type="ECO:0000313" key="18">
    <source>
        <dbReference type="Proteomes" id="UP000335636"/>
    </source>
</evidence>
<sequence>MDTEGLSLLLPPTTLAALADSWLREDCPGLNFAALVTGAAPSQAALWAKSPGVLAGRPFFDAIFAQLNCQVTWLLPEGSQLVPVVQVAEVRGPAHRLLLGERVALNMLARCSGIASAAATAVKIARGTGWTGHVAGTRKTTPGFRLVEKYGLLVGGAASHRYDLGGMVMVKDNHVVAAGGVEKAVRSARQAVDFALKVEVECSSLQEAVRAAEAGADLVLLDNFKPEELHPIAQALKAQFPRVAVEASGGVTLSNISQFCGPHIDVISLGMLTQAAPALDFSLKLFAEGATPVPHSRRS</sequence>
<keyword evidence="8 12" id="KW-0328">Glycosyltransferase</keyword>
<dbReference type="InterPro" id="IPR027277">
    <property type="entry name" value="NadC/ModD"/>
</dbReference>
<dbReference type="GO" id="GO:0004514">
    <property type="term" value="F:nicotinate-nucleotide diphosphorylase (carboxylating) activity"/>
    <property type="evidence" value="ECO:0007669"/>
    <property type="project" value="UniProtKB-EC"/>
</dbReference>
<dbReference type="InterPro" id="IPR013785">
    <property type="entry name" value="Aldolase_TIM"/>
</dbReference>
<dbReference type="FunFam" id="3.20.20.70:FF:000090">
    <property type="entry name" value="Nicotinate-nucleotide pyrophosphorylase [carboxylating]"/>
    <property type="match status" value="1"/>
</dbReference>
<evidence type="ECO:0000256" key="4">
    <source>
        <dbReference type="ARBA" id="ARBA00011218"/>
    </source>
</evidence>
<feature type="domain" description="Quinolinate phosphoribosyl transferase N-terminal" evidence="15">
    <location>
        <begin position="32"/>
        <end position="112"/>
    </location>
</feature>
<evidence type="ECO:0000256" key="7">
    <source>
        <dbReference type="ARBA" id="ARBA00022642"/>
    </source>
</evidence>
<dbReference type="EMBL" id="WJEC01007857">
    <property type="protein sequence ID" value="KAF7466189.1"/>
    <property type="molecule type" value="Genomic_DNA"/>
</dbReference>
<dbReference type="Gene3D" id="3.90.1170.20">
    <property type="entry name" value="Quinolinate phosphoribosyl transferase, N-terminal domain"/>
    <property type="match status" value="1"/>
</dbReference>
<dbReference type="PANTHER" id="PTHR32179">
    <property type="entry name" value="NICOTINATE-NUCLEOTIDE PYROPHOSPHORYLASE [CARBOXYLATING]"/>
    <property type="match status" value="1"/>
</dbReference>
<evidence type="ECO:0000259" key="15">
    <source>
        <dbReference type="Pfam" id="PF02749"/>
    </source>
</evidence>
<dbReference type="Pfam" id="PF02749">
    <property type="entry name" value="QRPTase_N"/>
    <property type="match status" value="1"/>
</dbReference>
<evidence type="ECO:0000256" key="3">
    <source>
        <dbReference type="ARBA" id="ARBA00009400"/>
    </source>
</evidence>
<evidence type="ECO:0000256" key="2">
    <source>
        <dbReference type="ARBA" id="ARBA00004893"/>
    </source>
</evidence>
<feature type="binding site" evidence="13">
    <location>
        <position position="161"/>
    </location>
    <ligand>
        <name>substrate</name>
    </ligand>
</feature>
<dbReference type="FunFam" id="3.90.1170.20:FF:000004">
    <property type="entry name" value="Nicotinate-nucleotide pyrophosphorylase [carboxylating]"/>
    <property type="match status" value="1"/>
</dbReference>
<dbReference type="Gene3D" id="3.20.20.70">
    <property type="entry name" value="Aldolase class I"/>
    <property type="match status" value="1"/>
</dbReference>
<feature type="binding site" evidence="13">
    <location>
        <begin position="269"/>
        <end position="271"/>
    </location>
    <ligand>
        <name>substrate</name>
    </ligand>
</feature>
<dbReference type="GO" id="GO:0005737">
    <property type="term" value="C:cytoplasm"/>
    <property type="evidence" value="ECO:0007669"/>
    <property type="project" value="TreeGrafter"/>
</dbReference>
<dbReference type="SUPFAM" id="SSF51690">
    <property type="entry name" value="Nicotinate/Quinolinate PRTase C-terminal domain-like"/>
    <property type="match status" value="1"/>
</dbReference>
<evidence type="ECO:0000256" key="10">
    <source>
        <dbReference type="ARBA" id="ARBA00033102"/>
    </source>
</evidence>
<evidence type="ECO:0000256" key="5">
    <source>
        <dbReference type="ARBA" id="ARBA00011944"/>
    </source>
</evidence>
<dbReference type="PANTHER" id="PTHR32179:SF3">
    <property type="entry name" value="NICOTINATE-NUCLEOTIDE PYROPHOSPHORYLASE [CARBOXYLATING]"/>
    <property type="match status" value="1"/>
</dbReference>
<dbReference type="EC" id="2.4.2.19" evidence="5 12"/>
<organism evidence="17 18">
    <name type="scientific">Marmota monax</name>
    <name type="common">Woodchuck</name>
    <dbReference type="NCBI Taxonomy" id="9995"/>
    <lineage>
        <taxon>Eukaryota</taxon>
        <taxon>Metazoa</taxon>
        <taxon>Chordata</taxon>
        <taxon>Craniata</taxon>
        <taxon>Vertebrata</taxon>
        <taxon>Euteleostomi</taxon>
        <taxon>Mammalia</taxon>
        <taxon>Eutheria</taxon>
        <taxon>Euarchontoglires</taxon>
        <taxon>Glires</taxon>
        <taxon>Rodentia</taxon>
        <taxon>Sciuromorpha</taxon>
        <taxon>Sciuridae</taxon>
        <taxon>Xerinae</taxon>
        <taxon>Marmotini</taxon>
        <taxon>Marmota</taxon>
    </lineage>
</organism>
<keyword evidence="7 12" id="KW-0662">Pyridine nucleotide biosynthesis</keyword>
<comment type="subunit">
    <text evidence="4 12">Hexamer formed by 3 homodimers.</text>
</comment>
<accession>A0A5E4C6Q5</accession>
<feature type="binding site" evidence="13">
    <location>
        <begin position="137"/>
        <end position="139"/>
    </location>
    <ligand>
        <name>substrate</name>
    </ligand>
</feature>
<evidence type="ECO:0000256" key="9">
    <source>
        <dbReference type="ARBA" id="ARBA00022679"/>
    </source>
</evidence>
<dbReference type="CDD" id="cd01572">
    <property type="entry name" value="QPRTase"/>
    <property type="match status" value="1"/>
</dbReference>
<dbReference type="Pfam" id="PF01729">
    <property type="entry name" value="QRPTase_C"/>
    <property type="match status" value="1"/>
</dbReference>
<proteinExistence type="inferred from homology"/>
<dbReference type="InterPro" id="IPR002638">
    <property type="entry name" value="Quinolinate_PRibosylTrfase_C"/>
</dbReference>
<dbReference type="SUPFAM" id="SSF54675">
    <property type="entry name" value="Nicotinate/Quinolinate PRTase N-terminal domain-like"/>
    <property type="match status" value="1"/>
</dbReference>
<dbReference type="InterPro" id="IPR036068">
    <property type="entry name" value="Nicotinate_pribotase-like_C"/>
</dbReference>
<dbReference type="InterPro" id="IPR004393">
    <property type="entry name" value="NadC"/>
</dbReference>
<dbReference type="InterPro" id="IPR022412">
    <property type="entry name" value="Quinolinate_PRibosylTrfase_N"/>
</dbReference>
<evidence type="ECO:0000256" key="6">
    <source>
        <dbReference type="ARBA" id="ARBA00020990"/>
    </source>
</evidence>
<evidence type="ECO:0000256" key="11">
    <source>
        <dbReference type="ARBA" id="ARBA00047445"/>
    </source>
</evidence>
<dbReference type="Proteomes" id="UP000335636">
    <property type="component" value="Unassembled WGS sequence"/>
</dbReference>
<dbReference type="Proteomes" id="UP000662637">
    <property type="component" value="Unassembled WGS sequence"/>
</dbReference>
<comment type="catalytic activity">
    <reaction evidence="11 12">
        <text>nicotinate beta-D-ribonucleotide + CO2 + diphosphate = quinolinate + 5-phospho-alpha-D-ribose 1-diphosphate + 2 H(+)</text>
        <dbReference type="Rhea" id="RHEA:12733"/>
        <dbReference type="ChEBI" id="CHEBI:15378"/>
        <dbReference type="ChEBI" id="CHEBI:16526"/>
        <dbReference type="ChEBI" id="CHEBI:29959"/>
        <dbReference type="ChEBI" id="CHEBI:33019"/>
        <dbReference type="ChEBI" id="CHEBI:57502"/>
        <dbReference type="ChEBI" id="CHEBI:58017"/>
        <dbReference type="EC" id="2.4.2.19"/>
    </reaction>
</comment>
<evidence type="ECO:0000256" key="12">
    <source>
        <dbReference type="PIRNR" id="PIRNR006250"/>
    </source>
</evidence>
<feature type="binding site" evidence="13">
    <location>
        <begin position="248"/>
        <end position="250"/>
    </location>
    <ligand>
        <name>substrate</name>
    </ligand>
</feature>
<feature type="binding site" evidence="13">
    <location>
        <position position="222"/>
    </location>
    <ligand>
        <name>substrate</name>
    </ligand>
</feature>
<dbReference type="AlphaFoldDB" id="A0A5E4C6Q5"/>
<comment type="pathway">
    <text evidence="2 12">Cofactor biosynthesis; NAD(+) biosynthesis; nicotinate D-ribonucleotide from quinolinate: step 1/1.</text>
</comment>
<dbReference type="NCBIfam" id="TIGR00078">
    <property type="entry name" value="nadC"/>
    <property type="match status" value="1"/>
</dbReference>
<keyword evidence="9 12" id="KW-0808">Transferase</keyword>
<reference evidence="16" key="2">
    <citation type="submission" date="2020-08" db="EMBL/GenBank/DDBJ databases">
        <authorList>
            <person name="Shumante A."/>
            <person name="Zimin A.V."/>
            <person name="Puiu D."/>
            <person name="Salzberg S.L."/>
        </authorList>
    </citation>
    <scope>NUCLEOTIDE SEQUENCE</scope>
    <source>
        <strain evidence="16">WC2-LM</strain>
        <tissue evidence="16">Liver</tissue>
    </source>
</reference>
<evidence type="ECO:0000256" key="1">
    <source>
        <dbReference type="ARBA" id="ARBA00003237"/>
    </source>
</evidence>
<evidence type="ECO:0000313" key="17">
    <source>
        <dbReference type="EMBL" id="VTJ76819.1"/>
    </source>
</evidence>
<evidence type="ECO:0000256" key="13">
    <source>
        <dbReference type="PIRSR" id="PIRSR006250-1"/>
    </source>
</evidence>
<feature type="binding site" evidence="13">
    <location>
        <position position="102"/>
    </location>
    <ligand>
        <name>substrate</name>
    </ligand>
</feature>
<protein>
    <recommendedName>
        <fullName evidence="6 12">Nicotinate-nucleotide pyrophosphorylase [carboxylating]</fullName>
        <ecNumber evidence="5 12">2.4.2.19</ecNumber>
    </recommendedName>
    <alternativeName>
        <fullName evidence="10 12">Quinolinate phosphoribosyltransferase [decarboxylating]</fullName>
    </alternativeName>
</protein>
<comment type="similarity">
    <text evidence="3 12">Belongs to the NadC/ModD family.</text>
</comment>
<dbReference type="UniPathway" id="UPA00253">
    <property type="reaction ID" value="UER00331"/>
</dbReference>
<name>A0A5E4C6Q5_MARMO</name>
<dbReference type="InterPro" id="IPR037128">
    <property type="entry name" value="Quinolinate_PRibosylTase_N_sf"/>
</dbReference>
<dbReference type="GO" id="GO:0009435">
    <property type="term" value="P:NAD+ biosynthetic process"/>
    <property type="evidence" value="ECO:0007669"/>
    <property type="project" value="UniProtKB-UniPathway"/>
</dbReference>
<keyword evidence="18" id="KW-1185">Reference proteome</keyword>
<evidence type="ECO:0000259" key="14">
    <source>
        <dbReference type="Pfam" id="PF01729"/>
    </source>
</evidence>
<feature type="domain" description="Quinolinate phosphoribosyl transferase C-terminal" evidence="14">
    <location>
        <begin position="114"/>
        <end position="284"/>
    </location>
</feature>
<comment type="function">
    <text evidence="1 12">Involved in the catabolism of quinolinic acid (QA).</text>
</comment>
<evidence type="ECO:0000313" key="16">
    <source>
        <dbReference type="EMBL" id="KAF7466189.1"/>
    </source>
</evidence>
<dbReference type="GO" id="GO:0034213">
    <property type="term" value="P:quinolinate catabolic process"/>
    <property type="evidence" value="ECO:0007669"/>
    <property type="project" value="TreeGrafter"/>
</dbReference>
<feature type="binding site" evidence="13">
    <location>
        <position position="201"/>
    </location>
    <ligand>
        <name>substrate</name>
    </ligand>
</feature>
<dbReference type="EMBL" id="CABDUW010000920">
    <property type="protein sequence ID" value="VTJ76819.1"/>
    <property type="molecule type" value="Genomic_DNA"/>
</dbReference>
<reference evidence="17 18" key="1">
    <citation type="submission" date="2019-04" db="EMBL/GenBank/DDBJ databases">
        <authorList>
            <person name="Alioto T."/>
            <person name="Alioto T."/>
        </authorList>
    </citation>
    <scope>NUCLEOTIDE SEQUENCE [LARGE SCALE GENOMIC DNA]</scope>
</reference>
<evidence type="ECO:0000256" key="8">
    <source>
        <dbReference type="ARBA" id="ARBA00022676"/>
    </source>
</evidence>
<feature type="binding site" evidence="13">
    <location>
        <position position="171"/>
    </location>
    <ligand>
        <name>substrate</name>
    </ligand>
</feature>
<gene>
    <name evidence="16" type="ORF">GHT09_002748</name>
    <name evidence="17" type="ORF">MONAX_5E025165</name>
</gene>